<dbReference type="Proteomes" id="UP000800200">
    <property type="component" value="Unassembled WGS sequence"/>
</dbReference>
<feature type="region of interest" description="Disordered" evidence="1">
    <location>
        <begin position="269"/>
        <end position="296"/>
    </location>
</feature>
<dbReference type="EMBL" id="ML994710">
    <property type="protein sequence ID" value="KAF2176309.1"/>
    <property type="molecule type" value="Genomic_DNA"/>
</dbReference>
<accession>A0A6A6DDI7</accession>
<feature type="compositionally biased region" description="Polar residues" evidence="1">
    <location>
        <begin position="287"/>
        <end position="296"/>
    </location>
</feature>
<gene>
    <name evidence="3" type="ORF">K469DRAFT_682489</name>
</gene>
<reference evidence="3" key="1">
    <citation type="journal article" date="2020" name="Stud. Mycol.">
        <title>101 Dothideomycetes genomes: a test case for predicting lifestyles and emergence of pathogens.</title>
        <authorList>
            <person name="Haridas S."/>
            <person name="Albert R."/>
            <person name="Binder M."/>
            <person name="Bloem J."/>
            <person name="Labutti K."/>
            <person name="Salamov A."/>
            <person name="Andreopoulos B."/>
            <person name="Baker S."/>
            <person name="Barry K."/>
            <person name="Bills G."/>
            <person name="Bluhm B."/>
            <person name="Cannon C."/>
            <person name="Castanera R."/>
            <person name="Culley D."/>
            <person name="Daum C."/>
            <person name="Ezra D."/>
            <person name="Gonzalez J."/>
            <person name="Henrissat B."/>
            <person name="Kuo A."/>
            <person name="Liang C."/>
            <person name="Lipzen A."/>
            <person name="Lutzoni F."/>
            <person name="Magnuson J."/>
            <person name="Mondo S."/>
            <person name="Nolan M."/>
            <person name="Ohm R."/>
            <person name="Pangilinan J."/>
            <person name="Park H.-J."/>
            <person name="Ramirez L."/>
            <person name="Alfaro M."/>
            <person name="Sun H."/>
            <person name="Tritt A."/>
            <person name="Yoshinaga Y."/>
            <person name="Zwiers L.-H."/>
            <person name="Turgeon B."/>
            <person name="Goodwin S."/>
            <person name="Spatafora J."/>
            <person name="Crous P."/>
            <person name="Grigoriev I."/>
        </authorList>
    </citation>
    <scope>NUCLEOTIDE SEQUENCE</scope>
    <source>
        <strain evidence="3">CBS 207.26</strain>
    </source>
</reference>
<keyword evidence="4" id="KW-1185">Reference proteome</keyword>
<evidence type="ECO:0000313" key="4">
    <source>
        <dbReference type="Proteomes" id="UP000800200"/>
    </source>
</evidence>
<protein>
    <submittedName>
        <fullName evidence="3">Uncharacterized protein</fullName>
    </submittedName>
</protein>
<evidence type="ECO:0000256" key="1">
    <source>
        <dbReference type="SAM" id="MobiDB-lite"/>
    </source>
</evidence>
<evidence type="ECO:0000313" key="3">
    <source>
        <dbReference type="EMBL" id="KAF2176309.1"/>
    </source>
</evidence>
<keyword evidence="2" id="KW-0472">Membrane</keyword>
<keyword evidence="2" id="KW-0812">Transmembrane</keyword>
<sequence>MCRSSSHPSPSGVEILLELDLTIFELARIGFELVAGPGAPVAAALIRARIIVGTVELLLLVLLQVVTCLVTGLVTPTQLRSDDNAVILFERLQRGRLVGLGFLDRERENCLNISGAISFSSPPFTGTSRLSLASRRMERNSWCSDSTAHATRANKQRRSMPTSFCISTLCHSAANWFDTSAVRTTYTTSRPLLHHRHPRAGVERPVQVRPQQHPVQRRLNLQVAALAHVGVPPLPLARRDQMRLLAEVHNARHTARLVAALEVLHVPPLRSEGGGGSIGRVEKAEGRSTSVSGTRQ</sequence>
<name>A0A6A6DDI7_9PEZI</name>
<dbReference type="AlphaFoldDB" id="A0A6A6DDI7"/>
<proteinExistence type="predicted"/>
<evidence type="ECO:0000256" key="2">
    <source>
        <dbReference type="SAM" id="Phobius"/>
    </source>
</evidence>
<feature type="transmembrane region" description="Helical" evidence="2">
    <location>
        <begin position="57"/>
        <end position="74"/>
    </location>
</feature>
<keyword evidence="2" id="KW-1133">Transmembrane helix</keyword>
<organism evidence="3 4">
    <name type="scientific">Zopfia rhizophila CBS 207.26</name>
    <dbReference type="NCBI Taxonomy" id="1314779"/>
    <lineage>
        <taxon>Eukaryota</taxon>
        <taxon>Fungi</taxon>
        <taxon>Dikarya</taxon>
        <taxon>Ascomycota</taxon>
        <taxon>Pezizomycotina</taxon>
        <taxon>Dothideomycetes</taxon>
        <taxon>Dothideomycetes incertae sedis</taxon>
        <taxon>Zopfiaceae</taxon>
        <taxon>Zopfia</taxon>
    </lineage>
</organism>